<sequence>MKLHSLSRTALLPLLLASFAQCAHAAEPVHISLIAINDFHGNIQPPSGSVLMPDAANPAGTRVAAGGAAYLSSLVQQLKSQNPGRTLVVGAGDLVGATPLASGLFHDEPTIEVLNQIGLDVSSVGNHEFDKGRTELLRLQMGGCYPRPADGSSGTVGVDTCMNAGTFSGARFQYLAANVLDTASGKTLFPATALRDVGGVKIGFIGLTLRATPSVVTPAGVAGLQFLSEVATVNRLAPQLKAQGAAAVVVLIHQGGQTSARTVQDKTCPDFSGPILALADQFDSAVDVVVSGHTHQEYVCVRPDGKLLTQTGFYGRLLTQIDLQIDPVARRVLAKDANNRVVLNGAVVKDANGNPLPLPQGATALQPDPAVDAIVRRYGDLSAPLSDMEVGRLAAPLDRRTNAAGESTLGAVIADAYLAGSSDPSYGDRAAQIAFTNPGGLRTDLSSSLAVTFGQLFSVLPFNNSLVTMDLTGAQLLRLLEQQWEKPQPPGGRILPVSNGFSYVWDASVPEGAAPGTGHRVVPGSMRLNGVPMAMDQSYRVTVNSFMASGGDALSVFKQGRNVQEGETDLVAAKLYFRLKGVLPVPQMGRIQRLN</sequence>
<dbReference type="RefSeq" id="WP_117176805.1">
    <property type="nucleotide sequence ID" value="NZ_QFZK01000005.1"/>
</dbReference>
<dbReference type="GO" id="GO:0046872">
    <property type="term" value="F:metal ion binding"/>
    <property type="evidence" value="ECO:0007669"/>
    <property type="project" value="InterPro"/>
</dbReference>
<dbReference type="GO" id="GO:0008768">
    <property type="term" value="F:UDP-sugar diphosphatase activity"/>
    <property type="evidence" value="ECO:0007669"/>
    <property type="project" value="TreeGrafter"/>
</dbReference>
<comment type="caution">
    <text evidence="6">The sequence shown here is derived from an EMBL/GenBank/DDBJ whole genome shotgun (WGS) entry which is preliminary data.</text>
</comment>
<dbReference type="Pfam" id="PF02872">
    <property type="entry name" value="5_nucleotid_C"/>
    <property type="match status" value="1"/>
</dbReference>
<gene>
    <name evidence="6" type="ORF">DIC66_10325</name>
</gene>
<dbReference type="GO" id="GO:0009166">
    <property type="term" value="P:nucleotide catabolic process"/>
    <property type="evidence" value="ECO:0007669"/>
    <property type="project" value="InterPro"/>
</dbReference>
<evidence type="ECO:0000256" key="3">
    <source>
        <dbReference type="RuleBase" id="RU362119"/>
    </source>
</evidence>
<keyword evidence="3" id="KW-0378">Hydrolase</keyword>
<evidence type="ECO:0000259" key="5">
    <source>
        <dbReference type="Pfam" id="PF02872"/>
    </source>
</evidence>
<dbReference type="OrthoDB" id="9803927at2"/>
<dbReference type="InterPro" id="IPR008334">
    <property type="entry name" value="5'-Nucleotdase_C"/>
</dbReference>
<feature type="signal peptide" evidence="3">
    <location>
        <begin position="1"/>
        <end position="25"/>
    </location>
</feature>
<dbReference type="GO" id="GO:0030288">
    <property type="term" value="C:outer membrane-bounded periplasmic space"/>
    <property type="evidence" value="ECO:0007669"/>
    <property type="project" value="TreeGrafter"/>
</dbReference>
<proteinExistence type="inferred from homology"/>
<comment type="similarity">
    <text evidence="1 3">Belongs to the 5'-nucleotidase family.</text>
</comment>
<protein>
    <submittedName>
        <fullName evidence="6">Bifunctional metallophosphatase/5'-nucleotidase</fullName>
    </submittedName>
</protein>
<keyword evidence="2 3" id="KW-0732">Signal</keyword>
<dbReference type="PANTHER" id="PTHR11575">
    <property type="entry name" value="5'-NUCLEOTIDASE-RELATED"/>
    <property type="match status" value="1"/>
</dbReference>
<evidence type="ECO:0000313" key="6">
    <source>
        <dbReference type="EMBL" id="RFO96889.1"/>
    </source>
</evidence>
<feature type="domain" description="5'-Nucleotidase C-terminal" evidence="5">
    <location>
        <begin position="390"/>
        <end position="559"/>
    </location>
</feature>
<dbReference type="SUPFAM" id="SSF55816">
    <property type="entry name" value="5'-nucleotidase (syn. UDP-sugar hydrolase), C-terminal domain"/>
    <property type="match status" value="1"/>
</dbReference>
<evidence type="ECO:0000256" key="2">
    <source>
        <dbReference type="ARBA" id="ARBA00022729"/>
    </source>
</evidence>
<dbReference type="GO" id="GO:0008253">
    <property type="term" value="F:5'-nucleotidase activity"/>
    <property type="evidence" value="ECO:0007669"/>
    <property type="project" value="TreeGrafter"/>
</dbReference>
<reference evidence="6 7" key="1">
    <citation type="submission" date="2018-05" db="EMBL/GenBank/DDBJ databases">
        <title>Rhodoferax soyangensis sp.nov., isolated from an oligotrophic freshwater lake.</title>
        <authorList>
            <person name="Park M."/>
        </authorList>
    </citation>
    <scope>NUCLEOTIDE SEQUENCE [LARGE SCALE GENOMIC DNA]</scope>
    <source>
        <strain evidence="6 7">IMCC26218</strain>
    </source>
</reference>
<dbReference type="Pfam" id="PF00149">
    <property type="entry name" value="Metallophos"/>
    <property type="match status" value="1"/>
</dbReference>
<evidence type="ECO:0000313" key="7">
    <source>
        <dbReference type="Proteomes" id="UP000260665"/>
    </source>
</evidence>
<dbReference type="PROSITE" id="PS00785">
    <property type="entry name" value="5_NUCLEOTIDASE_1"/>
    <property type="match status" value="1"/>
</dbReference>
<name>A0A3E1RC12_9BURK</name>
<accession>A0A3E1RC12</accession>
<dbReference type="PRINTS" id="PR01607">
    <property type="entry name" value="APYRASEFAMLY"/>
</dbReference>
<dbReference type="InterPro" id="IPR004843">
    <property type="entry name" value="Calcineurin-like_PHP"/>
</dbReference>
<feature type="domain" description="Calcineurin-like phosphoesterase" evidence="4">
    <location>
        <begin position="33"/>
        <end position="296"/>
    </location>
</feature>
<dbReference type="InterPro" id="IPR006146">
    <property type="entry name" value="5'-Nucleotdase_CS"/>
</dbReference>
<dbReference type="Gene3D" id="3.60.21.10">
    <property type="match status" value="1"/>
</dbReference>
<dbReference type="PANTHER" id="PTHR11575:SF24">
    <property type="entry name" value="5'-NUCLEOTIDASE"/>
    <property type="match status" value="1"/>
</dbReference>
<dbReference type="AlphaFoldDB" id="A0A3E1RC12"/>
<organism evidence="6 7">
    <name type="scientific">Rhodoferax lacus</name>
    <dbReference type="NCBI Taxonomy" id="2184758"/>
    <lineage>
        <taxon>Bacteria</taxon>
        <taxon>Pseudomonadati</taxon>
        <taxon>Pseudomonadota</taxon>
        <taxon>Betaproteobacteria</taxon>
        <taxon>Burkholderiales</taxon>
        <taxon>Comamonadaceae</taxon>
        <taxon>Rhodoferax</taxon>
    </lineage>
</organism>
<evidence type="ECO:0000256" key="1">
    <source>
        <dbReference type="ARBA" id="ARBA00006654"/>
    </source>
</evidence>
<dbReference type="Gene3D" id="3.90.780.10">
    <property type="entry name" value="5'-Nucleotidase, C-terminal domain"/>
    <property type="match status" value="1"/>
</dbReference>
<dbReference type="InterPro" id="IPR006179">
    <property type="entry name" value="5_nucleotidase/apyrase"/>
</dbReference>
<dbReference type="InterPro" id="IPR036907">
    <property type="entry name" value="5'-Nucleotdase_C_sf"/>
</dbReference>
<dbReference type="EMBL" id="QFZK01000005">
    <property type="protein sequence ID" value="RFO96889.1"/>
    <property type="molecule type" value="Genomic_DNA"/>
</dbReference>
<dbReference type="Proteomes" id="UP000260665">
    <property type="component" value="Unassembled WGS sequence"/>
</dbReference>
<dbReference type="InterPro" id="IPR029052">
    <property type="entry name" value="Metallo-depent_PP-like"/>
</dbReference>
<keyword evidence="3" id="KW-0547">Nucleotide-binding</keyword>
<feature type="chain" id="PRO_5017496375" evidence="3">
    <location>
        <begin position="26"/>
        <end position="595"/>
    </location>
</feature>
<dbReference type="GO" id="GO:0000166">
    <property type="term" value="F:nucleotide binding"/>
    <property type="evidence" value="ECO:0007669"/>
    <property type="project" value="UniProtKB-KW"/>
</dbReference>
<dbReference type="SUPFAM" id="SSF56300">
    <property type="entry name" value="Metallo-dependent phosphatases"/>
    <property type="match status" value="1"/>
</dbReference>
<evidence type="ECO:0000259" key="4">
    <source>
        <dbReference type="Pfam" id="PF00149"/>
    </source>
</evidence>
<keyword evidence="7" id="KW-1185">Reference proteome</keyword>